<dbReference type="Gene3D" id="3.40.50.1820">
    <property type="entry name" value="alpha/beta hydrolase"/>
    <property type="match status" value="1"/>
</dbReference>
<organism evidence="2 3">
    <name type="scientific">Saccharomonospora xinjiangensis XJ-54</name>
    <dbReference type="NCBI Taxonomy" id="882086"/>
    <lineage>
        <taxon>Bacteria</taxon>
        <taxon>Bacillati</taxon>
        <taxon>Actinomycetota</taxon>
        <taxon>Actinomycetes</taxon>
        <taxon>Pseudonocardiales</taxon>
        <taxon>Pseudonocardiaceae</taxon>
        <taxon>Saccharomonospora</taxon>
    </lineage>
</organism>
<name>I0V5Z1_9PSEU</name>
<dbReference type="RefSeq" id="WP_006239718.1">
    <property type="nucleotide sequence ID" value="NZ_JH636049.1"/>
</dbReference>
<dbReference type="HOGENOM" id="CLU_006586_16_3_11"/>
<dbReference type="InterPro" id="IPR029058">
    <property type="entry name" value="AB_hydrolase_fold"/>
</dbReference>
<proteinExistence type="predicted"/>
<reference evidence="2 3" key="1">
    <citation type="submission" date="2012-01" db="EMBL/GenBank/DDBJ databases">
        <title>Improved High-Quality Draft sequence of Saccharomonospora xinjiangensis XJ-54.</title>
        <authorList>
            <consortium name="US DOE Joint Genome Institute"/>
            <person name="Lucas S."/>
            <person name="Han J."/>
            <person name="Lapidus A."/>
            <person name="Cheng J.-F."/>
            <person name="Goodwin L."/>
            <person name="Pitluck S."/>
            <person name="Peters L."/>
            <person name="Mikhailova N."/>
            <person name="Teshima H."/>
            <person name="Detter J.C."/>
            <person name="Han C."/>
            <person name="Tapia R."/>
            <person name="Land M."/>
            <person name="Hauser L."/>
            <person name="Kyrpides N."/>
            <person name="Ivanova N."/>
            <person name="Pagani I."/>
            <person name="Brambilla E.-M."/>
            <person name="Klenk H.-P."/>
            <person name="Woyke T."/>
        </authorList>
    </citation>
    <scope>NUCLEOTIDE SEQUENCE [LARGE SCALE GENOMIC DNA]</scope>
    <source>
        <strain evidence="2 3">XJ-54</strain>
    </source>
</reference>
<accession>I0V5Z1</accession>
<protein>
    <submittedName>
        <fullName evidence="2">Carboxylesterase type B</fullName>
    </submittedName>
</protein>
<dbReference type="ESTHER" id="9pseu-i0v5z1">
    <property type="family name" value="Carb_B_Bacteria"/>
</dbReference>
<feature type="domain" description="Carboxylesterase type B" evidence="1">
    <location>
        <begin position="6"/>
        <end position="480"/>
    </location>
</feature>
<dbReference type="AlphaFoldDB" id="I0V5Z1"/>
<dbReference type="InterPro" id="IPR002018">
    <property type="entry name" value="CarbesteraseB"/>
</dbReference>
<dbReference type="InterPro" id="IPR050309">
    <property type="entry name" value="Type-B_Carboxylest/Lipase"/>
</dbReference>
<dbReference type="SUPFAM" id="SSF53474">
    <property type="entry name" value="alpha/beta-Hydrolases"/>
    <property type="match status" value="1"/>
</dbReference>
<dbReference type="Pfam" id="PF00135">
    <property type="entry name" value="COesterase"/>
    <property type="match status" value="1"/>
</dbReference>
<evidence type="ECO:0000259" key="1">
    <source>
        <dbReference type="Pfam" id="PF00135"/>
    </source>
</evidence>
<dbReference type="EMBL" id="JH636049">
    <property type="protein sequence ID" value="EID55544.1"/>
    <property type="molecule type" value="Genomic_DNA"/>
</dbReference>
<dbReference type="Proteomes" id="UP000004691">
    <property type="component" value="Unassembled WGS sequence"/>
</dbReference>
<dbReference type="PANTHER" id="PTHR11559">
    <property type="entry name" value="CARBOXYLESTERASE"/>
    <property type="match status" value="1"/>
</dbReference>
<gene>
    <name evidence="2" type="ORF">SacxiDRAFT_3342</name>
</gene>
<evidence type="ECO:0000313" key="2">
    <source>
        <dbReference type="EMBL" id="EID55544.1"/>
    </source>
</evidence>
<dbReference type="eggNOG" id="COG2272">
    <property type="taxonomic scope" value="Bacteria"/>
</dbReference>
<keyword evidence="3" id="KW-1185">Reference proteome</keyword>
<dbReference type="STRING" id="882086.SacxiDRAFT_3342"/>
<evidence type="ECO:0000313" key="3">
    <source>
        <dbReference type="Proteomes" id="UP000004691"/>
    </source>
</evidence>
<sequence>MTRHVTVRLTNGTVRGRRDEGHLVFRGVPYAAAPVGELRWRAPAPVEPWSGVRDATVPGNPAPQLAQPFADATSLDEDCLTLDITAPDDAVEGAGKPVLVWLHGGGGTNGSAGDYDAARLAVTGDVVVVKPNFRLGVLSCFAYPGLDGSGTFGLLDHQAVLRWVRREITRFGGDPGNVTLGGESYGALMVAAHLTSPGSAGLFHRAILHSAFSVLGSTPAHVFVPGLPALPPRWSPLAEAQQLGAAVAAEQGWVKPGSDPDSALAQLRRVPVKDLLQASGSFIRPAFGGAVLPSSPATAIAEGRFHRVPVLLGATRDEARFFVGLFADAAGNPVTAETFPRLLAEAFGDAADDVAARYPLTDFATPSLAWARISTDRAWARPTWDVAGAFAAHTGTWFYEFADRDAPPPLPLPGLEPGAQHAADLPYLFDVAGAPPLSAAQRALGERMIRYWTAFAAHGAPACPGLPGWPGFDTGHVQSLAPGEIGGTDYAADHRLDFWARLP</sequence>
<dbReference type="OrthoDB" id="4308422at2"/>